<dbReference type="SMART" id="SM00091">
    <property type="entry name" value="PAS"/>
    <property type="match status" value="1"/>
</dbReference>
<keyword evidence="6" id="KW-0175">Coiled coil</keyword>
<feature type="coiled-coil region" evidence="6">
    <location>
        <begin position="94"/>
        <end position="128"/>
    </location>
</feature>
<feature type="transmembrane region" description="Helical" evidence="7">
    <location>
        <begin position="39"/>
        <end position="58"/>
    </location>
</feature>
<dbReference type="SMART" id="SM00086">
    <property type="entry name" value="PAC"/>
    <property type="match status" value="1"/>
</dbReference>
<reference evidence="10 11" key="1">
    <citation type="submission" date="2014-03" db="EMBL/GenBank/DDBJ databases">
        <title>Draft Genome Sequences of Four Burkholderia Strains.</title>
        <authorList>
            <person name="Liu X.Y."/>
            <person name="Li C.X."/>
            <person name="Xu J.H."/>
        </authorList>
    </citation>
    <scope>NUCLEOTIDE SEQUENCE [LARGE SCALE GENOMIC DNA]</scope>
    <source>
        <strain evidence="10 11">DSM 50014</strain>
    </source>
</reference>
<evidence type="ECO:0000313" key="10">
    <source>
        <dbReference type="EMBL" id="KDR40647.1"/>
    </source>
</evidence>
<evidence type="ECO:0000313" key="11">
    <source>
        <dbReference type="Proteomes" id="UP000027466"/>
    </source>
</evidence>
<dbReference type="Pfam" id="PF08447">
    <property type="entry name" value="PAS_3"/>
    <property type="match status" value="1"/>
</dbReference>
<dbReference type="InterPro" id="IPR001610">
    <property type="entry name" value="PAC"/>
</dbReference>
<comment type="catalytic activity">
    <reaction evidence="1">
        <text>ATP + protein L-histidine = ADP + protein N-phospho-L-histidine.</text>
        <dbReference type="EC" id="2.7.13.3"/>
    </reaction>
</comment>
<dbReference type="PANTHER" id="PTHR43304:SF1">
    <property type="entry name" value="PAC DOMAIN-CONTAINING PROTEIN"/>
    <property type="match status" value="1"/>
</dbReference>
<keyword evidence="11" id="KW-1185">Reference proteome</keyword>
<keyword evidence="7" id="KW-0812">Transmembrane</keyword>
<dbReference type="AlphaFoldDB" id="A0A069PJY2"/>
<dbReference type="PANTHER" id="PTHR43304">
    <property type="entry name" value="PHYTOCHROME-LIKE PROTEIN CPH1"/>
    <property type="match status" value="1"/>
</dbReference>
<dbReference type="InterPro" id="IPR035965">
    <property type="entry name" value="PAS-like_dom_sf"/>
</dbReference>
<feature type="domain" description="PAS" evidence="8">
    <location>
        <begin position="125"/>
        <end position="197"/>
    </location>
</feature>
<dbReference type="InterPro" id="IPR013655">
    <property type="entry name" value="PAS_fold_3"/>
</dbReference>
<comment type="caution">
    <text evidence="10">The sequence shown here is derived from an EMBL/GenBank/DDBJ whole genome shotgun (WGS) entry which is preliminary data.</text>
</comment>
<feature type="domain" description="PAC" evidence="9">
    <location>
        <begin position="201"/>
        <end position="253"/>
    </location>
</feature>
<dbReference type="NCBIfam" id="TIGR00229">
    <property type="entry name" value="sensory_box"/>
    <property type="match status" value="1"/>
</dbReference>
<dbReference type="InterPro" id="IPR000014">
    <property type="entry name" value="PAS"/>
</dbReference>
<dbReference type="PROSITE" id="PS50112">
    <property type="entry name" value="PAS"/>
    <property type="match status" value="1"/>
</dbReference>
<evidence type="ECO:0000259" key="8">
    <source>
        <dbReference type="PROSITE" id="PS50112"/>
    </source>
</evidence>
<evidence type="ECO:0000256" key="6">
    <source>
        <dbReference type="SAM" id="Coils"/>
    </source>
</evidence>
<dbReference type="EC" id="2.7.13.3" evidence="2"/>
<dbReference type="EMBL" id="JFHC01000037">
    <property type="protein sequence ID" value="KDR40647.1"/>
    <property type="molecule type" value="Genomic_DNA"/>
</dbReference>
<dbReference type="SUPFAM" id="SSF55785">
    <property type="entry name" value="PYP-like sensor domain (PAS domain)"/>
    <property type="match status" value="1"/>
</dbReference>
<dbReference type="InterPro" id="IPR052162">
    <property type="entry name" value="Sensor_kinase/Photoreceptor"/>
</dbReference>
<dbReference type="SUPFAM" id="SSF55781">
    <property type="entry name" value="GAF domain-like"/>
    <property type="match status" value="1"/>
</dbReference>
<keyword evidence="7" id="KW-0472">Membrane</keyword>
<protein>
    <recommendedName>
        <fullName evidence="2">histidine kinase</fullName>
        <ecNumber evidence="2">2.7.13.3</ecNumber>
    </recommendedName>
</protein>
<feature type="transmembrane region" description="Helical" evidence="7">
    <location>
        <begin position="7"/>
        <end position="27"/>
    </location>
</feature>
<evidence type="ECO:0000256" key="1">
    <source>
        <dbReference type="ARBA" id="ARBA00000085"/>
    </source>
</evidence>
<organism evidence="10 11">
    <name type="scientific">Caballeronia glathei</name>
    <dbReference type="NCBI Taxonomy" id="60547"/>
    <lineage>
        <taxon>Bacteria</taxon>
        <taxon>Pseudomonadati</taxon>
        <taxon>Pseudomonadota</taxon>
        <taxon>Betaproteobacteria</taxon>
        <taxon>Burkholderiales</taxon>
        <taxon>Burkholderiaceae</taxon>
        <taxon>Caballeronia</taxon>
    </lineage>
</organism>
<keyword evidence="3" id="KW-0597">Phosphoprotein</keyword>
<evidence type="ECO:0000256" key="2">
    <source>
        <dbReference type="ARBA" id="ARBA00012438"/>
    </source>
</evidence>
<keyword evidence="4" id="KW-0808">Transferase</keyword>
<dbReference type="Proteomes" id="UP000027466">
    <property type="component" value="Unassembled WGS sequence"/>
</dbReference>
<dbReference type="Gene3D" id="3.30.450.20">
    <property type="entry name" value="PAS domain"/>
    <property type="match status" value="1"/>
</dbReference>
<evidence type="ECO:0000256" key="5">
    <source>
        <dbReference type="ARBA" id="ARBA00022777"/>
    </source>
</evidence>
<sequence length="419" mass="46749">MTLKQKLLLPVALCGLLVIVYIAVGWVPGEGPAGMRPGIVIVAALGLLLVLATASLAIDAHVRRPLAMLLHAAHGSSEPMADAPDEIGQVGAALRALRTRVDDLERALKLAADERRQMEVTLRSSEERYALAMRTCDDGLWEWNLQTQNFMLSARWKSMLGYDDDELANTRQAWLQCVHPADVASVEAALLQHLEGATPRYEQQLRLLHKDGRYRWVSSIGSAIRHASGRPSRFVALDTDITRVRRIENILQHIVQGTSGKSGDDFFRTLVRHFAAALDVSCAFVTECTGWPPKSVHTLAFWFQDGFRENFEFELAGTPCEAVFSLKRPAFHPQNVGKLFPRDDKFESYYGLPIFNSERQVIGHMAFFDDKEMKEEDILMDSVYSIFTARAAVEIERKAGLDRLTRTDLTATGPAATAR</sequence>
<proteinExistence type="predicted"/>
<evidence type="ECO:0000256" key="7">
    <source>
        <dbReference type="SAM" id="Phobius"/>
    </source>
</evidence>
<evidence type="ECO:0000259" key="9">
    <source>
        <dbReference type="PROSITE" id="PS50113"/>
    </source>
</evidence>
<evidence type="ECO:0000256" key="4">
    <source>
        <dbReference type="ARBA" id="ARBA00022679"/>
    </source>
</evidence>
<dbReference type="InterPro" id="IPR000700">
    <property type="entry name" value="PAS-assoc_C"/>
</dbReference>
<dbReference type="CDD" id="cd00130">
    <property type="entry name" value="PAS"/>
    <property type="match status" value="1"/>
</dbReference>
<evidence type="ECO:0000256" key="3">
    <source>
        <dbReference type="ARBA" id="ARBA00022553"/>
    </source>
</evidence>
<keyword evidence="5 10" id="KW-0418">Kinase</keyword>
<dbReference type="PROSITE" id="PS50113">
    <property type="entry name" value="PAC"/>
    <property type="match status" value="1"/>
</dbReference>
<dbReference type="STRING" id="60547.GCA_000751215_01687"/>
<name>A0A069PJY2_9BURK</name>
<accession>A0A069PJY2</accession>
<keyword evidence="7" id="KW-1133">Transmembrane helix</keyword>
<gene>
    <name evidence="10" type="ORF">BG61_23395</name>
</gene>
<dbReference type="RefSeq" id="WP_035928538.1">
    <property type="nucleotide sequence ID" value="NZ_CADFFX010000014.1"/>
</dbReference>
<dbReference type="GO" id="GO:0004673">
    <property type="term" value="F:protein histidine kinase activity"/>
    <property type="evidence" value="ECO:0007669"/>
    <property type="project" value="UniProtKB-EC"/>
</dbReference>